<dbReference type="PROSITE" id="PS00122">
    <property type="entry name" value="CARBOXYLESTERASE_B_1"/>
    <property type="match status" value="1"/>
</dbReference>
<feature type="domain" description="Alpha/beta hydrolase fold-3" evidence="2">
    <location>
        <begin position="74"/>
        <end position="189"/>
    </location>
</feature>
<dbReference type="PANTHER" id="PTHR48081:SF33">
    <property type="entry name" value="KYNURENINE FORMAMIDASE"/>
    <property type="match status" value="1"/>
</dbReference>
<dbReference type="InterPro" id="IPR013094">
    <property type="entry name" value="AB_hydrolase_3"/>
</dbReference>
<dbReference type="Proteomes" id="UP000321638">
    <property type="component" value="Unassembled WGS sequence"/>
</dbReference>
<dbReference type="RefSeq" id="WP_147847006.1">
    <property type="nucleotide sequence ID" value="NZ_VDUZ01000010.1"/>
</dbReference>
<dbReference type="GO" id="GO:0016787">
    <property type="term" value="F:hydrolase activity"/>
    <property type="evidence" value="ECO:0007669"/>
    <property type="project" value="UniProtKB-KW"/>
</dbReference>
<protein>
    <submittedName>
        <fullName evidence="3">Alpha/beta hydrolase</fullName>
    </submittedName>
</protein>
<sequence length="287" mass="30748">MTNEPLTDDEHELHYNPQRAVPHFKDYQAERAASNGAARAQKTATLDVAYGAHALHKLDIFPAAASAGAAPVHVFLHGGYWRAQDKENFAFVAGTLAALGITTVIANYELCPAATLDGVAASAIAAVAWTRREIARFGGDPARITISGHSAGAHLGAEVLAADWRAQGIDPGFIRGAVLISGIFDPAPAIRTTVNAELNLTPELAARHNVAQRAPMLACPVAILAGGREPWRWIEQSFAYSHHLRRHGLDPAVEVLPGYNHFDIMNQYLQPDSAIVRAIRAQALDGP</sequence>
<evidence type="ECO:0000259" key="2">
    <source>
        <dbReference type="Pfam" id="PF07859"/>
    </source>
</evidence>
<comment type="caution">
    <text evidence="3">The sequence shown here is derived from an EMBL/GenBank/DDBJ whole genome shotgun (WGS) entry which is preliminary data.</text>
</comment>
<keyword evidence="1 3" id="KW-0378">Hydrolase</keyword>
<dbReference type="PANTHER" id="PTHR48081">
    <property type="entry name" value="AB HYDROLASE SUPERFAMILY PROTEIN C4A8.06C"/>
    <property type="match status" value="1"/>
</dbReference>
<dbReference type="Gene3D" id="3.40.50.1820">
    <property type="entry name" value="alpha/beta hydrolase"/>
    <property type="match status" value="1"/>
</dbReference>
<reference evidence="3 4" key="1">
    <citation type="submission" date="2019-06" db="EMBL/GenBank/DDBJ databases">
        <title>New taxonomy in bacterial strain CC-CFT640, isolated from vineyard.</title>
        <authorList>
            <person name="Lin S.-Y."/>
            <person name="Tsai C.-F."/>
            <person name="Young C.-C."/>
        </authorList>
    </citation>
    <scope>NUCLEOTIDE SEQUENCE [LARGE SCALE GENOMIC DNA]</scope>
    <source>
        <strain evidence="3 4">CC-CFT640</strain>
    </source>
</reference>
<dbReference type="InterPro" id="IPR019826">
    <property type="entry name" value="Carboxylesterase_B_AS"/>
</dbReference>
<organism evidence="3 4">
    <name type="scientific">Vineibacter terrae</name>
    <dbReference type="NCBI Taxonomy" id="2586908"/>
    <lineage>
        <taxon>Bacteria</taxon>
        <taxon>Pseudomonadati</taxon>
        <taxon>Pseudomonadota</taxon>
        <taxon>Alphaproteobacteria</taxon>
        <taxon>Hyphomicrobiales</taxon>
        <taxon>Vineibacter</taxon>
    </lineage>
</organism>
<dbReference type="InterPro" id="IPR029058">
    <property type="entry name" value="AB_hydrolase_fold"/>
</dbReference>
<dbReference type="OrthoDB" id="9771666at2"/>
<evidence type="ECO:0000313" key="3">
    <source>
        <dbReference type="EMBL" id="TXL76744.1"/>
    </source>
</evidence>
<evidence type="ECO:0000313" key="4">
    <source>
        <dbReference type="Proteomes" id="UP000321638"/>
    </source>
</evidence>
<dbReference type="AlphaFoldDB" id="A0A5C8PPT0"/>
<gene>
    <name evidence="3" type="ORF">FHP25_11150</name>
</gene>
<evidence type="ECO:0000256" key="1">
    <source>
        <dbReference type="ARBA" id="ARBA00022801"/>
    </source>
</evidence>
<dbReference type="InterPro" id="IPR050300">
    <property type="entry name" value="GDXG_lipolytic_enzyme"/>
</dbReference>
<proteinExistence type="predicted"/>
<name>A0A5C8PPT0_9HYPH</name>
<keyword evidence="4" id="KW-1185">Reference proteome</keyword>
<dbReference type="Pfam" id="PF07859">
    <property type="entry name" value="Abhydrolase_3"/>
    <property type="match status" value="1"/>
</dbReference>
<accession>A0A5C8PPT0</accession>
<dbReference type="EMBL" id="VDUZ01000010">
    <property type="protein sequence ID" value="TXL76744.1"/>
    <property type="molecule type" value="Genomic_DNA"/>
</dbReference>
<dbReference type="SUPFAM" id="SSF53474">
    <property type="entry name" value="alpha/beta-Hydrolases"/>
    <property type="match status" value="1"/>
</dbReference>